<comment type="caution">
    <text evidence="10">The sequence shown here is derived from an EMBL/GenBank/DDBJ whole genome shotgun (WGS) entry which is preliminary data.</text>
</comment>
<feature type="region of interest" description="Disordered" evidence="9">
    <location>
        <begin position="353"/>
        <end position="372"/>
    </location>
</feature>
<evidence type="ECO:0000256" key="3">
    <source>
        <dbReference type="ARBA" id="ARBA00020983"/>
    </source>
</evidence>
<gene>
    <name evidence="10" type="ORF">ZYGR_0AG06180</name>
</gene>
<comment type="similarity">
    <text evidence="2">Belongs to the COG8 family.</text>
</comment>
<dbReference type="GO" id="GO:0017119">
    <property type="term" value="C:Golgi transport complex"/>
    <property type="evidence" value="ECO:0007669"/>
    <property type="project" value="InterPro"/>
</dbReference>
<dbReference type="GO" id="GO:0032258">
    <property type="term" value="P:cytoplasm to vacuole targeting by the Cvt pathway"/>
    <property type="evidence" value="ECO:0007669"/>
    <property type="project" value="TreeGrafter"/>
</dbReference>
<name>A0A1Q3AA93_ZYGRO</name>
<accession>A0A1Q3AA93</accession>
<reference evidence="10 11" key="1">
    <citation type="submission" date="2016-08" db="EMBL/GenBank/DDBJ databases">
        <title>Draft genome sequence of allopolyploid Zygosaccharomyces rouxii.</title>
        <authorList>
            <person name="Watanabe J."/>
            <person name="Uehara K."/>
            <person name="Mogi Y."/>
            <person name="Tsukioka Y."/>
        </authorList>
    </citation>
    <scope>NUCLEOTIDE SEQUENCE [LARGE SCALE GENOMIC DNA]</scope>
    <source>
        <strain evidence="10 11">NBRC 110957</strain>
    </source>
</reference>
<evidence type="ECO:0000256" key="8">
    <source>
        <dbReference type="ARBA" id="ARBA00031347"/>
    </source>
</evidence>
<feature type="compositionally biased region" description="Low complexity" evidence="9">
    <location>
        <begin position="359"/>
        <end position="368"/>
    </location>
</feature>
<evidence type="ECO:0000313" key="10">
    <source>
        <dbReference type="EMBL" id="GAV52627.1"/>
    </source>
</evidence>
<keyword evidence="6" id="KW-0333">Golgi apparatus</keyword>
<dbReference type="GO" id="GO:0006891">
    <property type="term" value="P:intra-Golgi vesicle-mediated transport"/>
    <property type="evidence" value="ECO:0007669"/>
    <property type="project" value="TreeGrafter"/>
</dbReference>
<sequence>MDEILDAAIDPKQLSKDERRYCLEILEQILQSDTTPYDAYFSSKPTPGSIVEDIAEVSAAIVAIEKQIRRLLVENKDEVLRKVLTDNSASKLTDIRNELDQLWELDEGTETNKEESKNSTESIEHDSAVKEIFDQDRNVQKKQDDQFHMALKKLKQRVSQNESQAPGSLGDLASVLENLNSITDLMELPFLARTCIRTGHYQEVVMLYTHTKSLQLKFPGSSTVKQVCDSVLDEITTTMLTGLVKLLSTNVTVNSIKKILNYLAAIPPFDDTESSLLLRVFLYMRFDFIQREIASYSLKMDPPNDSLIEMMVKRKIEVLREYAYMSSSVFTEMFTSHLDPICIKLADELRQEEDKETTDTATNTTTTTPKDDTPSDTNLLILQFVNECVGWLLKDLSDAGLQGKLNDSVCLQLVYCSFRLHDLNQNYHKLFLNKLYESNLFTASQIKNAIQKRRELASRYS</sequence>
<dbReference type="PANTHER" id="PTHR21311">
    <property type="entry name" value="CONSERVED OLIGOMERIC GOLGI COMPLEX COMPONENT 8"/>
    <property type="match status" value="1"/>
</dbReference>
<dbReference type="AlphaFoldDB" id="A0A1Q3AA93"/>
<evidence type="ECO:0000256" key="6">
    <source>
        <dbReference type="ARBA" id="ARBA00023034"/>
    </source>
</evidence>
<dbReference type="Pfam" id="PF04124">
    <property type="entry name" value="Dor1"/>
    <property type="match status" value="1"/>
</dbReference>
<evidence type="ECO:0000256" key="4">
    <source>
        <dbReference type="ARBA" id="ARBA00022448"/>
    </source>
</evidence>
<evidence type="ECO:0000256" key="7">
    <source>
        <dbReference type="ARBA" id="ARBA00023136"/>
    </source>
</evidence>
<dbReference type="InterPro" id="IPR007255">
    <property type="entry name" value="COG8"/>
</dbReference>
<dbReference type="OrthoDB" id="1661054at2759"/>
<evidence type="ECO:0000256" key="9">
    <source>
        <dbReference type="SAM" id="MobiDB-lite"/>
    </source>
</evidence>
<keyword evidence="4" id="KW-0813">Transport</keyword>
<organism evidence="10 11">
    <name type="scientific">Zygosaccharomyces rouxii</name>
    <dbReference type="NCBI Taxonomy" id="4956"/>
    <lineage>
        <taxon>Eukaryota</taxon>
        <taxon>Fungi</taxon>
        <taxon>Dikarya</taxon>
        <taxon>Ascomycota</taxon>
        <taxon>Saccharomycotina</taxon>
        <taxon>Saccharomycetes</taxon>
        <taxon>Saccharomycetales</taxon>
        <taxon>Saccharomycetaceae</taxon>
        <taxon>Zygosaccharomyces</taxon>
    </lineage>
</organism>
<evidence type="ECO:0000313" key="11">
    <source>
        <dbReference type="Proteomes" id="UP000187013"/>
    </source>
</evidence>
<keyword evidence="7" id="KW-0472">Membrane</keyword>
<protein>
    <recommendedName>
        <fullName evidence="3">Conserved oligomeric Golgi complex subunit 8</fullName>
    </recommendedName>
    <alternativeName>
        <fullName evidence="8">Component of oligomeric Golgi complex 8</fullName>
    </alternativeName>
</protein>
<dbReference type="Proteomes" id="UP000187013">
    <property type="component" value="Unassembled WGS sequence"/>
</dbReference>
<evidence type="ECO:0000256" key="5">
    <source>
        <dbReference type="ARBA" id="ARBA00022927"/>
    </source>
</evidence>
<dbReference type="GO" id="GO:0000139">
    <property type="term" value="C:Golgi membrane"/>
    <property type="evidence" value="ECO:0007669"/>
    <property type="project" value="UniProtKB-SubCell"/>
</dbReference>
<comment type="subcellular location">
    <subcellularLocation>
        <location evidence="1">Golgi apparatus membrane</location>
        <topology evidence="1">Peripheral membrane protein</topology>
    </subcellularLocation>
</comment>
<dbReference type="EMBL" id="BDGX01000033">
    <property type="protein sequence ID" value="GAV52627.1"/>
    <property type="molecule type" value="Genomic_DNA"/>
</dbReference>
<evidence type="ECO:0000256" key="1">
    <source>
        <dbReference type="ARBA" id="ARBA00004395"/>
    </source>
</evidence>
<proteinExistence type="inferred from homology"/>
<dbReference type="PANTHER" id="PTHR21311:SF0">
    <property type="entry name" value="CONSERVED OLIGOMERIC GOLGI COMPLEX SUBUNIT 8"/>
    <property type="match status" value="1"/>
</dbReference>
<evidence type="ECO:0000256" key="2">
    <source>
        <dbReference type="ARBA" id="ARBA00006419"/>
    </source>
</evidence>
<keyword evidence="5" id="KW-0653">Protein transport</keyword>